<dbReference type="AlphaFoldDB" id="A0A8U0A6H2"/>
<name>A0A8U0A6H2_9EURY</name>
<dbReference type="GeneID" id="71929447"/>
<gene>
    <name evidence="1" type="ORF">MW046_15330</name>
</gene>
<proteinExistence type="predicted"/>
<dbReference type="KEGG" id="haad:MW046_15330"/>
<dbReference type="EMBL" id="CP096021">
    <property type="protein sequence ID" value="UPM44770.1"/>
    <property type="molecule type" value="Genomic_DNA"/>
</dbReference>
<geneLocation type="plasmid" evidence="1 2">
    <name>unnamed2</name>
</geneLocation>
<keyword evidence="2" id="KW-1185">Reference proteome</keyword>
<protein>
    <submittedName>
        <fullName evidence="1">Uncharacterized protein</fullName>
    </submittedName>
</protein>
<evidence type="ECO:0000313" key="2">
    <source>
        <dbReference type="Proteomes" id="UP000831768"/>
    </source>
</evidence>
<dbReference type="Proteomes" id="UP000831768">
    <property type="component" value="Plasmid unnamed2"/>
</dbReference>
<organism evidence="1 2">
    <name type="scientific">Halocatena salina</name>
    <dbReference type="NCBI Taxonomy" id="2934340"/>
    <lineage>
        <taxon>Archaea</taxon>
        <taxon>Methanobacteriati</taxon>
        <taxon>Methanobacteriota</taxon>
        <taxon>Stenosarchaea group</taxon>
        <taxon>Halobacteria</taxon>
        <taxon>Halobacteriales</taxon>
        <taxon>Natronomonadaceae</taxon>
        <taxon>Halocatena</taxon>
    </lineage>
</organism>
<keyword evidence="1" id="KW-0614">Plasmid</keyword>
<dbReference type="RefSeq" id="WP_247995424.1">
    <property type="nucleotide sequence ID" value="NZ_CP096021.1"/>
</dbReference>
<reference evidence="1" key="1">
    <citation type="submission" date="2022-04" db="EMBL/GenBank/DDBJ databases">
        <title>Halocatena sp. nov., isolated from a salt lake.</title>
        <authorList>
            <person name="Cui H.-L."/>
        </authorList>
    </citation>
    <scope>NUCLEOTIDE SEQUENCE</scope>
    <source>
        <strain evidence="1">AD-1</strain>
        <plasmid evidence="1">unnamed2</plasmid>
    </source>
</reference>
<accession>A0A8U0A6H2</accession>
<sequence>MVGWHARTSIRALEAAQTVFEHTDRQIEIQGNEIARSDRQLPVDDDISLGEVPSRPATGSVTYPRVVQSVRSHWFCRE</sequence>
<evidence type="ECO:0000313" key="1">
    <source>
        <dbReference type="EMBL" id="UPM44770.1"/>
    </source>
</evidence>